<keyword evidence="2" id="KW-1185">Reference proteome</keyword>
<reference evidence="1 2" key="1">
    <citation type="submission" date="2019-07" db="EMBL/GenBank/DDBJ databases">
        <title>Whole genome shotgun sequence of Vibrio sagamiensis NBRC 104589.</title>
        <authorList>
            <person name="Hosoyama A."/>
            <person name="Uohara A."/>
            <person name="Ohji S."/>
            <person name="Ichikawa N."/>
        </authorList>
    </citation>
    <scope>NUCLEOTIDE SEQUENCE [LARGE SCALE GENOMIC DNA]</scope>
    <source>
        <strain evidence="1 2">NBRC 104589</strain>
    </source>
</reference>
<dbReference type="AlphaFoldDB" id="A0A511Q9J0"/>
<dbReference type="EMBL" id="BJXJ01000001">
    <property type="protein sequence ID" value="GEM73963.1"/>
    <property type="molecule type" value="Genomic_DNA"/>
</dbReference>
<organism evidence="1 2">
    <name type="scientific">Vibrio sagamiensis NBRC 104589</name>
    <dbReference type="NCBI Taxonomy" id="1219064"/>
    <lineage>
        <taxon>Bacteria</taxon>
        <taxon>Pseudomonadati</taxon>
        <taxon>Pseudomonadota</taxon>
        <taxon>Gammaproteobacteria</taxon>
        <taxon>Vibrionales</taxon>
        <taxon>Vibrionaceae</taxon>
        <taxon>Vibrio</taxon>
    </lineage>
</organism>
<dbReference type="Proteomes" id="UP000321922">
    <property type="component" value="Unassembled WGS sequence"/>
</dbReference>
<evidence type="ECO:0000313" key="2">
    <source>
        <dbReference type="Proteomes" id="UP000321922"/>
    </source>
</evidence>
<protein>
    <submittedName>
        <fullName evidence="1">Uncharacterized protein</fullName>
    </submittedName>
</protein>
<accession>A0A511Q9J0</accession>
<proteinExistence type="predicted"/>
<gene>
    <name evidence="1" type="ORF">VSA01S_00750</name>
</gene>
<name>A0A511Q9J0_9VIBR</name>
<sequence length="72" mass="8464">MFLPGVMGLFYNHLLNILKTMVAKLRAFKHTMVWFIEFKVISFISLFKLTKTTFLNVLLNQTLGKIFIQKLL</sequence>
<comment type="caution">
    <text evidence="1">The sequence shown here is derived from an EMBL/GenBank/DDBJ whole genome shotgun (WGS) entry which is preliminary data.</text>
</comment>
<evidence type="ECO:0000313" key="1">
    <source>
        <dbReference type="EMBL" id="GEM73963.1"/>
    </source>
</evidence>